<feature type="region of interest" description="Disordered" evidence="10">
    <location>
        <begin position="424"/>
        <end position="454"/>
    </location>
</feature>
<evidence type="ECO:0000256" key="8">
    <source>
        <dbReference type="ARBA" id="ARBA00023136"/>
    </source>
</evidence>
<evidence type="ECO:0000313" key="13">
    <source>
        <dbReference type="Proteomes" id="UP000214365"/>
    </source>
</evidence>
<dbReference type="AlphaFoldDB" id="A0A225B7F9"/>
<dbReference type="GeneID" id="31000125"/>
<dbReference type="PANTHER" id="PTHR12428:SF66">
    <property type="entry name" value="MITOCHONDRIAL INNER MEMBRANE PROTEIN OXA1L"/>
    <property type="match status" value="1"/>
</dbReference>
<dbReference type="CDD" id="cd20069">
    <property type="entry name" value="5TM_Oxa1-like"/>
    <property type="match status" value="1"/>
</dbReference>
<evidence type="ECO:0000256" key="7">
    <source>
        <dbReference type="ARBA" id="ARBA00023128"/>
    </source>
</evidence>
<comment type="caution">
    <text evidence="12">The sequence shown here is derived from an EMBL/GenBank/DDBJ whole genome shotgun (WGS) entry which is preliminary data.</text>
</comment>
<evidence type="ECO:0000313" key="12">
    <source>
        <dbReference type="EMBL" id="OKL64049.1"/>
    </source>
</evidence>
<evidence type="ECO:0000256" key="1">
    <source>
        <dbReference type="ARBA" id="ARBA00004448"/>
    </source>
</evidence>
<evidence type="ECO:0000256" key="5">
    <source>
        <dbReference type="ARBA" id="ARBA00022946"/>
    </source>
</evidence>
<gene>
    <name evidence="12" type="ORF">UA08_00370</name>
</gene>
<feature type="region of interest" description="Disordered" evidence="10">
    <location>
        <begin position="371"/>
        <end position="400"/>
    </location>
</feature>
<dbReference type="RefSeq" id="XP_020124170.1">
    <property type="nucleotide sequence ID" value="XM_020260169.1"/>
</dbReference>
<dbReference type="Pfam" id="PF02096">
    <property type="entry name" value="60KD_IMP"/>
    <property type="match status" value="1"/>
</dbReference>
<name>A0A225B7F9_TALAT</name>
<feature type="compositionally biased region" description="Low complexity" evidence="10">
    <location>
        <begin position="376"/>
        <end position="393"/>
    </location>
</feature>
<evidence type="ECO:0000259" key="11">
    <source>
        <dbReference type="Pfam" id="PF02096"/>
    </source>
</evidence>
<evidence type="ECO:0000256" key="4">
    <source>
        <dbReference type="ARBA" id="ARBA00022792"/>
    </source>
</evidence>
<evidence type="ECO:0000256" key="2">
    <source>
        <dbReference type="ARBA" id="ARBA00009877"/>
    </source>
</evidence>
<keyword evidence="4" id="KW-0999">Mitochondrion inner membrane</keyword>
<dbReference type="STRING" id="1441469.A0A225B7F9"/>
<proteinExistence type="inferred from homology"/>
<accession>A0A225B7F9</accession>
<keyword evidence="7" id="KW-0496">Mitochondrion</keyword>
<dbReference type="InterPro" id="IPR028055">
    <property type="entry name" value="YidC/Oxa/ALB_C"/>
</dbReference>
<reference evidence="12 13" key="1">
    <citation type="submission" date="2015-06" db="EMBL/GenBank/DDBJ databases">
        <title>Talaromyces atroroseus IBT 11181 draft genome.</title>
        <authorList>
            <person name="Rasmussen K.B."/>
            <person name="Rasmussen S."/>
            <person name="Petersen B."/>
            <person name="Sicheritz-Ponten T."/>
            <person name="Mortensen U.H."/>
            <person name="Thrane U."/>
        </authorList>
    </citation>
    <scope>NUCLEOTIDE SEQUENCE [LARGE SCALE GENOMIC DNA]</scope>
    <source>
        <strain evidence="12 13">IBT 11181</strain>
    </source>
</reference>
<feature type="compositionally biased region" description="Low complexity" evidence="10">
    <location>
        <begin position="502"/>
        <end position="515"/>
    </location>
</feature>
<evidence type="ECO:0000256" key="3">
    <source>
        <dbReference type="ARBA" id="ARBA00022692"/>
    </source>
</evidence>
<keyword evidence="8" id="KW-0472">Membrane</keyword>
<dbReference type="InterPro" id="IPR001708">
    <property type="entry name" value="YidC/ALB3/OXA1/COX18"/>
</dbReference>
<keyword evidence="5" id="KW-0809">Transit peptide</keyword>
<feature type="domain" description="Membrane insertase YidC/Oxa/ALB C-terminal" evidence="11">
    <location>
        <begin position="137"/>
        <end position="331"/>
    </location>
</feature>
<comment type="subcellular location">
    <subcellularLocation>
        <location evidence="9">Membrane</location>
        <topology evidence="9">Multi-pass membrane protein</topology>
    </subcellularLocation>
    <subcellularLocation>
        <location evidence="1">Mitochondrion inner membrane</location>
        <topology evidence="1">Multi-pass membrane protein</topology>
    </subcellularLocation>
</comment>
<evidence type="ECO:0000256" key="6">
    <source>
        <dbReference type="ARBA" id="ARBA00022989"/>
    </source>
</evidence>
<dbReference type="Proteomes" id="UP000214365">
    <property type="component" value="Unassembled WGS sequence"/>
</dbReference>
<keyword evidence="3 9" id="KW-0812">Transmembrane</keyword>
<comment type="similarity">
    <text evidence="2 9">Belongs to the OXA1/ALB3/YidC family.</text>
</comment>
<keyword evidence="13" id="KW-1185">Reference proteome</keyword>
<sequence length="524" mass="57431">MFGARGLSRAAVKGNIRSIPSVKHISPARSLSSIASRPVLASSPGARLRLKASSFLPPASVSGLSYARFNSTSSAASGTPEATENVLPEFEDLIPKIEDIPERIGYLKELGLDFGWGPSAFMEWTIEHLHILSGMPWWASIVVAGVLTRLALFKPSLMAADNAAKTAPVRDQMLILRKQRLNFMSQGKQLEAAKAKVEMDDLYKNNGIAMWKSFMPLLQVPLGFGTFRVVRGMSLLPVPALATEEFAWIHDLTSYDPLYVMPALTTAFMYMALRKGTSGGANDLQATSLGRSFTMGLPAISLLFIMWQPAALQLYFATSGFFALVQAYLLNTPSTRSWLGVAPIKKVQPTADALAASGIRMISKEELIAQLRKQQQEQTGGTTSSSEISASSTKPENISIIDKMVNNAKKEFSSMKKEMNNKVEEFTGNNSANPDGTPRAKPRLTEAEQADANSYKSVREIDDARIMAEDNRRRVEEYSRYEAEQRQTVNSWQDIRRKAKEAAAAATANSSGSSKSRTKSKGRK</sequence>
<organism evidence="12 13">
    <name type="scientific">Talaromyces atroroseus</name>
    <dbReference type="NCBI Taxonomy" id="1441469"/>
    <lineage>
        <taxon>Eukaryota</taxon>
        <taxon>Fungi</taxon>
        <taxon>Dikarya</taxon>
        <taxon>Ascomycota</taxon>
        <taxon>Pezizomycotina</taxon>
        <taxon>Eurotiomycetes</taxon>
        <taxon>Eurotiomycetidae</taxon>
        <taxon>Eurotiales</taxon>
        <taxon>Trichocomaceae</taxon>
        <taxon>Talaromyces</taxon>
        <taxon>Talaromyces sect. Trachyspermi</taxon>
    </lineage>
</organism>
<feature type="compositionally biased region" description="Basic and acidic residues" evidence="10">
    <location>
        <begin position="473"/>
        <end position="485"/>
    </location>
</feature>
<evidence type="ECO:0000256" key="9">
    <source>
        <dbReference type="RuleBase" id="RU003945"/>
    </source>
</evidence>
<dbReference type="EMBL" id="LFMY01000001">
    <property type="protein sequence ID" value="OKL64049.1"/>
    <property type="molecule type" value="Genomic_DNA"/>
</dbReference>
<protein>
    <recommendedName>
        <fullName evidence="11">Membrane insertase YidC/Oxa/ALB C-terminal domain-containing protein</fullName>
    </recommendedName>
</protein>
<feature type="region of interest" description="Disordered" evidence="10">
    <location>
        <begin position="473"/>
        <end position="524"/>
    </location>
</feature>
<dbReference type="GO" id="GO:0032979">
    <property type="term" value="P:protein insertion into mitochondrial inner membrane from matrix"/>
    <property type="evidence" value="ECO:0007669"/>
    <property type="project" value="TreeGrafter"/>
</dbReference>
<evidence type="ECO:0000256" key="10">
    <source>
        <dbReference type="SAM" id="MobiDB-lite"/>
    </source>
</evidence>
<keyword evidence="6" id="KW-1133">Transmembrane helix</keyword>
<dbReference type="OrthoDB" id="2148490at2759"/>
<dbReference type="GO" id="GO:0032977">
    <property type="term" value="F:membrane insertase activity"/>
    <property type="evidence" value="ECO:0007669"/>
    <property type="project" value="InterPro"/>
</dbReference>
<dbReference type="GO" id="GO:0005743">
    <property type="term" value="C:mitochondrial inner membrane"/>
    <property type="evidence" value="ECO:0007669"/>
    <property type="project" value="UniProtKB-SubCell"/>
</dbReference>
<dbReference type="PANTHER" id="PTHR12428">
    <property type="entry name" value="OXA1"/>
    <property type="match status" value="1"/>
</dbReference>